<dbReference type="Gene3D" id="3.20.10.10">
    <property type="entry name" value="D-amino Acid Aminotransferase, subunit A, domain 2"/>
    <property type="match status" value="1"/>
</dbReference>
<dbReference type="InterPro" id="IPR036038">
    <property type="entry name" value="Aminotransferase-like"/>
</dbReference>
<dbReference type="RefSeq" id="WP_099556345.1">
    <property type="nucleotide sequence ID" value="NZ_LT960614.1"/>
</dbReference>
<comment type="cofactor">
    <cofactor evidence="1">
        <name>pyridoxal 5'-phosphate</name>
        <dbReference type="ChEBI" id="CHEBI:597326"/>
    </cofactor>
</comment>
<keyword evidence="10" id="KW-0100">Branched-chain amino acid biosynthesis</keyword>
<comment type="pathway">
    <text evidence="3">Amino-acid biosynthesis; L-isoleucine biosynthesis; L-isoleucine from 2-oxobutanoate: step 4/4.</text>
</comment>
<dbReference type="EC" id="2.6.1.42" evidence="7"/>
<sequence>MIWLNGALHEGPTIPLDATDRGLLLADGVFETLVVFHGRPFCLAEHLARLGAGARLLGFEAPLRRAEEGLLAMAAKAPEDGAVLRLTVTRGPGPRGLLPPENPTPTIMVTMAPFNPALVFQPVSMVTVGTRRNEYSPLSRIKSLAYMDQTLALKEAREAGADEALMLNTAGRPVCSSAANIFVVVKDEVLTPPVGEGVLAGITRARFLSVADLGGLKVVERPLTAIDIARASEIFLTNSVRFFQPVSTVDEKELDQNAPVAKIALDLLRDLAERECMGPVPIASLQ</sequence>
<dbReference type="GO" id="GO:0052654">
    <property type="term" value="F:L-leucine-2-oxoglutarate transaminase activity"/>
    <property type="evidence" value="ECO:0007669"/>
    <property type="project" value="RHEA"/>
</dbReference>
<accession>A0A2C9D6X2</accession>
<evidence type="ECO:0000256" key="2">
    <source>
        <dbReference type="ARBA" id="ARBA00003109"/>
    </source>
</evidence>
<comment type="catalytic activity">
    <reaction evidence="12">
        <text>L-isoleucine + 2-oxoglutarate = (S)-3-methyl-2-oxopentanoate + L-glutamate</text>
        <dbReference type="Rhea" id="RHEA:24801"/>
        <dbReference type="ChEBI" id="CHEBI:16810"/>
        <dbReference type="ChEBI" id="CHEBI:29985"/>
        <dbReference type="ChEBI" id="CHEBI:35146"/>
        <dbReference type="ChEBI" id="CHEBI:58045"/>
        <dbReference type="EC" id="2.6.1.42"/>
    </reaction>
</comment>
<evidence type="ECO:0000256" key="8">
    <source>
        <dbReference type="ARBA" id="ARBA00014472"/>
    </source>
</evidence>
<keyword evidence="10" id="KW-0028">Amino-acid biosynthesis</keyword>
<dbReference type="InterPro" id="IPR050571">
    <property type="entry name" value="Class-IV_PLP-Dep_Aminotrnsfr"/>
</dbReference>
<name>A0A2C9D6X2_9HYPH</name>
<evidence type="ECO:0000256" key="5">
    <source>
        <dbReference type="ARBA" id="ARBA00005072"/>
    </source>
</evidence>
<comment type="similarity">
    <text evidence="6">Belongs to the class-IV pyridoxal-phosphate-dependent aminotransferase family.</text>
</comment>
<dbReference type="PANTHER" id="PTHR42743:SF11">
    <property type="entry name" value="AMINODEOXYCHORISMATE LYASE"/>
    <property type="match status" value="1"/>
</dbReference>
<evidence type="ECO:0000256" key="9">
    <source>
        <dbReference type="ARBA" id="ARBA00022898"/>
    </source>
</evidence>
<reference evidence="15" key="1">
    <citation type="submission" date="2017-09" db="EMBL/GenBank/DDBJ databases">
        <title>Genome sequence of Nannocystis excedens DSM 71.</title>
        <authorList>
            <person name="Blom J."/>
        </authorList>
    </citation>
    <scope>NUCLEOTIDE SEQUENCE [LARGE SCALE GENOMIC DNA]</scope>
    <source>
        <strain evidence="15">type strain: E19</strain>
    </source>
</reference>
<protein>
    <recommendedName>
        <fullName evidence="8">Probable branched-chain-amino-acid aminotransferase</fullName>
        <ecNumber evidence="7">2.6.1.42</ecNumber>
    </recommendedName>
</protein>
<gene>
    <name evidence="14" type="primary">dat_1</name>
    <name evidence="14" type="ORF">HDIA_2357</name>
</gene>
<evidence type="ECO:0000256" key="3">
    <source>
        <dbReference type="ARBA" id="ARBA00004824"/>
    </source>
</evidence>
<evidence type="ECO:0000256" key="13">
    <source>
        <dbReference type="ARBA" id="ARBA00049229"/>
    </source>
</evidence>
<dbReference type="GO" id="GO:0052655">
    <property type="term" value="F:L-valine-2-oxoglutarate transaminase activity"/>
    <property type="evidence" value="ECO:0007669"/>
    <property type="project" value="RHEA"/>
</dbReference>
<dbReference type="GO" id="GO:0052656">
    <property type="term" value="F:L-isoleucine-2-oxoglutarate transaminase activity"/>
    <property type="evidence" value="ECO:0007669"/>
    <property type="project" value="RHEA"/>
</dbReference>
<evidence type="ECO:0000256" key="10">
    <source>
        <dbReference type="ARBA" id="ARBA00023304"/>
    </source>
</evidence>
<dbReference type="FunFam" id="3.20.10.10:FF:000002">
    <property type="entry name" value="D-alanine aminotransferase"/>
    <property type="match status" value="1"/>
</dbReference>
<keyword evidence="14" id="KW-0808">Transferase</keyword>
<dbReference type="OrthoDB" id="9805628at2"/>
<evidence type="ECO:0000256" key="12">
    <source>
        <dbReference type="ARBA" id="ARBA00048798"/>
    </source>
</evidence>
<dbReference type="InterPro" id="IPR001544">
    <property type="entry name" value="Aminotrans_IV"/>
</dbReference>
<evidence type="ECO:0000256" key="11">
    <source>
        <dbReference type="ARBA" id="ARBA00048212"/>
    </source>
</evidence>
<dbReference type="InterPro" id="IPR043131">
    <property type="entry name" value="BCAT-like_N"/>
</dbReference>
<dbReference type="PANTHER" id="PTHR42743">
    <property type="entry name" value="AMINO-ACID AMINOTRANSFERASE"/>
    <property type="match status" value="1"/>
</dbReference>
<keyword evidence="9" id="KW-0663">Pyridoxal phosphate</keyword>
<dbReference type="GO" id="GO:0005829">
    <property type="term" value="C:cytosol"/>
    <property type="evidence" value="ECO:0007669"/>
    <property type="project" value="TreeGrafter"/>
</dbReference>
<evidence type="ECO:0000256" key="1">
    <source>
        <dbReference type="ARBA" id="ARBA00001933"/>
    </source>
</evidence>
<comment type="pathway">
    <text evidence="4">Amino-acid biosynthesis; L-valine biosynthesis; L-valine from pyruvate: step 4/4.</text>
</comment>
<dbReference type="EMBL" id="LT960614">
    <property type="protein sequence ID" value="SON55898.1"/>
    <property type="molecule type" value="Genomic_DNA"/>
</dbReference>
<evidence type="ECO:0000313" key="14">
    <source>
        <dbReference type="EMBL" id="SON55898.1"/>
    </source>
</evidence>
<dbReference type="SUPFAM" id="SSF56752">
    <property type="entry name" value="D-aminoacid aminotransferase-like PLP-dependent enzymes"/>
    <property type="match status" value="1"/>
</dbReference>
<comment type="pathway">
    <text evidence="5">Amino-acid biosynthesis; L-leucine biosynthesis; L-leucine from 3-methyl-2-oxobutanoate: step 4/4.</text>
</comment>
<evidence type="ECO:0000256" key="6">
    <source>
        <dbReference type="ARBA" id="ARBA00009320"/>
    </source>
</evidence>
<keyword evidence="15" id="KW-1185">Reference proteome</keyword>
<dbReference type="GO" id="GO:0009082">
    <property type="term" value="P:branched-chain amino acid biosynthetic process"/>
    <property type="evidence" value="ECO:0007669"/>
    <property type="project" value="UniProtKB-KW"/>
</dbReference>
<proteinExistence type="inferred from homology"/>
<dbReference type="Gene3D" id="3.30.470.10">
    <property type="match status" value="1"/>
</dbReference>
<comment type="catalytic activity">
    <reaction evidence="11">
        <text>L-valine + 2-oxoglutarate = 3-methyl-2-oxobutanoate + L-glutamate</text>
        <dbReference type="Rhea" id="RHEA:24813"/>
        <dbReference type="ChEBI" id="CHEBI:11851"/>
        <dbReference type="ChEBI" id="CHEBI:16810"/>
        <dbReference type="ChEBI" id="CHEBI:29985"/>
        <dbReference type="ChEBI" id="CHEBI:57762"/>
        <dbReference type="EC" id="2.6.1.42"/>
    </reaction>
</comment>
<comment type="function">
    <text evidence="2">Acts on leucine, isoleucine and valine.</text>
</comment>
<evidence type="ECO:0000256" key="7">
    <source>
        <dbReference type="ARBA" id="ARBA00013053"/>
    </source>
</evidence>
<evidence type="ECO:0000313" key="15">
    <source>
        <dbReference type="Proteomes" id="UP000223606"/>
    </source>
</evidence>
<comment type="catalytic activity">
    <reaction evidence="13">
        <text>L-leucine + 2-oxoglutarate = 4-methyl-2-oxopentanoate + L-glutamate</text>
        <dbReference type="Rhea" id="RHEA:18321"/>
        <dbReference type="ChEBI" id="CHEBI:16810"/>
        <dbReference type="ChEBI" id="CHEBI:17865"/>
        <dbReference type="ChEBI" id="CHEBI:29985"/>
        <dbReference type="ChEBI" id="CHEBI:57427"/>
        <dbReference type="EC" id="2.6.1.42"/>
    </reaction>
</comment>
<dbReference type="KEGG" id="hdi:HDIA_2357"/>
<evidence type="ECO:0000256" key="4">
    <source>
        <dbReference type="ARBA" id="ARBA00004931"/>
    </source>
</evidence>
<dbReference type="InterPro" id="IPR043132">
    <property type="entry name" value="BCAT-like_C"/>
</dbReference>
<dbReference type="Proteomes" id="UP000223606">
    <property type="component" value="Chromosome 1"/>
</dbReference>
<dbReference type="AlphaFoldDB" id="A0A2C9D6X2"/>
<dbReference type="Pfam" id="PF01063">
    <property type="entry name" value="Aminotran_4"/>
    <property type="match status" value="1"/>
</dbReference>
<keyword evidence="14" id="KW-0032">Aminotransferase</keyword>
<dbReference type="GO" id="GO:0008652">
    <property type="term" value="P:amino acid biosynthetic process"/>
    <property type="evidence" value="ECO:0007669"/>
    <property type="project" value="UniProtKB-ARBA"/>
</dbReference>
<organism evidence="14 15">
    <name type="scientific">Hartmannibacter diazotrophicus</name>
    <dbReference type="NCBI Taxonomy" id="1482074"/>
    <lineage>
        <taxon>Bacteria</taxon>
        <taxon>Pseudomonadati</taxon>
        <taxon>Pseudomonadota</taxon>
        <taxon>Alphaproteobacteria</taxon>
        <taxon>Hyphomicrobiales</taxon>
        <taxon>Pleomorphomonadaceae</taxon>
        <taxon>Hartmannibacter</taxon>
    </lineage>
</organism>